<dbReference type="AlphaFoldDB" id="A0A4S8QT17"/>
<dbReference type="Proteomes" id="UP000308671">
    <property type="component" value="Unassembled WGS sequence"/>
</dbReference>
<evidence type="ECO:0000313" key="2">
    <source>
        <dbReference type="Proteomes" id="UP000308671"/>
    </source>
</evidence>
<organism evidence="1 2">
    <name type="scientific">Botrytis galanthina</name>
    <dbReference type="NCBI Taxonomy" id="278940"/>
    <lineage>
        <taxon>Eukaryota</taxon>
        <taxon>Fungi</taxon>
        <taxon>Dikarya</taxon>
        <taxon>Ascomycota</taxon>
        <taxon>Pezizomycotina</taxon>
        <taxon>Leotiomycetes</taxon>
        <taxon>Helotiales</taxon>
        <taxon>Sclerotiniaceae</taxon>
        <taxon>Botrytis</taxon>
    </lineage>
</organism>
<keyword evidence="2" id="KW-1185">Reference proteome</keyword>
<name>A0A4S8QT17_9HELO</name>
<proteinExistence type="predicted"/>
<gene>
    <name evidence="1" type="ORF">BGAL_0311g00180</name>
</gene>
<reference evidence="1 2" key="1">
    <citation type="submission" date="2017-12" db="EMBL/GenBank/DDBJ databases">
        <title>Comparative genomics of Botrytis spp.</title>
        <authorList>
            <person name="Valero-Jimenez C.A."/>
            <person name="Tapia P."/>
            <person name="Veloso J."/>
            <person name="Silva-Moreno E."/>
            <person name="Staats M."/>
            <person name="Valdes J.H."/>
            <person name="Van Kan J.A.L."/>
        </authorList>
    </citation>
    <scope>NUCLEOTIDE SEQUENCE [LARGE SCALE GENOMIC DNA]</scope>
    <source>
        <strain evidence="1 2">MUCL435</strain>
    </source>
</reference>
<evidence type="ECO:0000313" key="1">
    <source>
        <dbReference type="EMBL" id="THV47431.1"/>
    </source>
</evidence>
<accession>A0A4S8QT17</accession>
<protein>
    <submittedName>
        <fullName evidence="1">Uncharacterized protein</fullName>
    </submittedName>
</protein>
<comment type="caution">
    <text evidence="1">The sequence shown here is derived from an EMBL/GenBank/DDBJ whole genome shotgun (WGS) entry which is preliminary data.</text>
</comment>
<dbReference type="EMBL" id="PQXL01000311">
    <property type="protein sequence ID" value="THV47431.1"/>
    <property type="molecule type" value="Genomic_DNA"/>
</dbReference>
<sequence length="206" mass="24048">MTPTALQNMRNQHSKCTQVRNELAILLAWVQQDIETIELYKIKAEMTRTCCQQLQYVALLNVLKEGLGKMEERVEHFKEMDLKCVALLEEVEEVLLHLKMPSRIEENKYEIMDILIRMDHAENEIKENTLQIEQIMASGVVTQEEDYTVKSCRRLIKFANGQLACYKYYLSCCLCAEGISDEERIEAERKAYLLHQAAWVCLQEPL</sequence>
<dbReference type="OrthoDB" id="3542187at2759"/>